<dbReference type="Gene3D" id="3.40.50.620">
    <property type="entry name" value="HUPs"/>
    <property type="match status" value="1"/>
</dbReference>
<reference evidence="2" key="1">
    <citation type="submission" date="2023-08" db="EMBL/GenBank/DDBJ databases">
        <authorList>
            <consortium name="Clinical and Environmental Microbiology Branch: Whole genome sequencing antimicrobial resistance pathogens in the healthcare setting"/>
        </authorList>
    </citation>
    <scope>NUCLEOTIDE SEQUENCE</scope>
    <source>
        <strain evidence="2">2023CJ-00293</strain>
    </source>
</reference>
<evidence type="ECO:0000256" key="1">
    <source>
        <dbReference type="SAM" id="SignalP"/>
    </source>
</evidence>
<dbReference type="Proteomes" id="UP001225498">
    <property type="component" value="Unassembled WGS sequence"/>
</dbReference>
<gene>
    <name evidence="2" type="ORF">REH87_000995</name>
</gene>
<dbReference type="InterPro" id="IPR014729">
    <property type="entry name" value="Rossmann-like_a/b/a_fold"/>
</dbReference>
<feature type="chain" id="PRO_5042464128" description="Phosphoadenosine phosphosulphate reductase domain-containing protein" evidence="1">
    <location>
        <begin position="21"/>
        <end position="262"/>
    </location>
</feature>
<dbReference type="RefSeq" id="WP_049449400.1">
    <property type="nucleotide sequence ID" value="NZ_CP133414.1"/>
</dbReference>
<evidence type="ECO:0000313" key="3">
    <source>
        <dbReference type="Proteomes" id="UP001225498"/>
    </source>
</evidence>
<sequence>MGKRQMIAVWFSCGAASAVAAKLTLDRYASTHEVRIVNNPVANEDPDNLRFARDVAAWLGVEVETAINSKFPTCDAVDVWEKERYMAGVAGAPCTRALKKRARQEWELIHKPDFHVLGFTVEERARHDRFVHGERENVLPVLIEAGLSKPDCAALLLSAGIALPAIYLRGYPNANCIGCVKSQSPTYWNHVRKHDPKVFAERAEQSRRLGARLVKVKGQRIFLDQLQTTDKGASMKSLNFDCGIFCEETPHQFDSSRSEAQA</sequence>
<evidence type="ECO:0008006" key="4">
    <source>
        <dbReference type="Google" id="ProtNLM"/>
    </source>
</evidence>
<proteinExistence type="predicted"/>
<organism evidence="2 3">
    <name type="scientific">Stenotrophomonas maltophilia</name>
    <name type="common">Pseudomonas maltophilia</name>
    <name type="synonym">Xanthomonas maltophilia</name>
    <dbReference type="NCBI Taxonomy" id="40324"/>
    <lineage>
        <taxon>Bacteria</taxon>
        <taxon>Pseudomonadati</taxon>
        <taxon>Pseudomonadota</taxon>
        <taxon>Gammaproteobacteria</taxon>
        <taxon>Lysobacterales</taxon>
        <taxon>Lysobacteraceae</taxon>
        <taxon>Stenotrophomonas</taxon>
        <taxon>Stenotrophomonas maltophilia group</taxon>
    </lineage>
</organism>
<keyword evidence="1" id="KW-0732">Signal</keyword>
<dbReference type="EMBL" id="ABLTIR010000013">
    <property type="protein sequence ID" value="EKZ1926008.1"/>
    <property type="molecule type" value="Genomic_DNA"/>
</dbReference>
<evidence type="ECO:0000313" key="2">
    <source>
        <dbReference type="EMBL" id="EKZ1926008.1"/>
    </source>
</evidence>
<name>A0AAI9G397_STEMA</name>
<protein>
    <recommendedName>
        <fullName evidence="4">Phosphoadenosine phosphosulphate reductase domain-containing protein</fullName>
    </recommendedName>
</protein>
<comment type="caution">
    <text evidence="2">The sequence shown here is derived from an EMBL/GenBank/DDBJ whole genome shotgun (WGS) entry which is preliminary data.</text>
</comment>
<accession>A0AAI9G397</accession>
<feature type="signal peptide" evidence="1">
    <location>
        <begin position="1"/>
        <end position="20"/>
    </location>
</feature>
<dbReference type="SUPFAM" id="SSF52402">
    <property type="entry name" value="Adenine nucleotide alpha hydrolases-like"/>
    <property type="match status" value="1"/>
</dbReference>
<dbReference type="AlphaFoldDB" id="A0AAI9G397"/>